<dbReference type="InterPro" id="IPR056179">
    <property type="entry name" value="DHQS_C"/>
</dbReference>
<dbReference type="AlphaFoldDB" id="E5Y7E1"/>
<dbReference type="OrthoDB" id="2043123at2"/>
<dbReference type="Proteomes" id="UP000006034">
    <property type="component" value="Unassembled WGS sequence"/>
</dbReference>
<dbReference type="GO" id="GO:0003856">
    <property type="term" value="F:3-dehydroquinate synthase activity"/>
    <property type="evidence" value="ECO:0007669"/>
    <property type="project" value="InterPro"/>
</dbReference>
<evidence type="ECO:0000256" key="1">
    <source>
        <dbReference type="ARBA" id="ARBA00022605"/>
    </source>
</evidence>
<dbReference type="HOGENOM" id="CLU_056379_0_0_7"/>
<dbReference type="PIRSF" id="PIRSF006655">
    <property type="entry name" value="DHQ_synth"/>
    <property type="match status" value="1"/>
</dbReference>
<dbReference type="Pfam" id="PF26558">
    <property type="entry name" value="DHQS_2nd"/>
    <property type="match status" value="1"/>
</dbReference>
<name>E5Y7E1_BILW3</name>
<evidence type="ECO:0000313" key="6">
    <source>
        <dbReference type="Proteomes" id="UP000006034"/>
    </source>
</evidence>
<dbReference type="PANTHER" id="PTHR33563:SF1">
    <property type="entry name" value="3-DEHYDROQUINATE SYNTHASE"/>
    <property type="match status" value="1"/>
</dbReference>
<keyword evidence="6" id="KW-1185">Reference proteome</keyword>
<dbReference type="GO" id="GO:0008652">
    <property type="term" value="P:amino acid biosynthetic process"/>
    <property type="evidence" value="ECO:0007669"/>
    <property type="project" value="UniProtKB-KW"/>
</dbReference>
<organism evidence="5 6">
    <name type="scientific">Bilophila wadsworthia (strain 3_1_6)</name>
    <dbReference type="NCBI Taxonomy" id="563192"/>
    <lineage>
        <taxon>Bacteria</taxon>
        <taxon>Pseudomonadati</taxon>
        <taxon>Thermodesulfobacteriota</taxon>
        <taxon>Desulfovibrionia</taxon>
        <taxon>Desulfovibrionales</taxon>
        <taxon>Desulfovibrionaceae</taxon>
        <taxon>Bilophila</taxon>
    </lineage>
</organism>
<reference evidence="5 6" key="2">
    <citation type="submission" date="2013-04" db="EMBL/GenBank/DDBJ databases">
        <title>The Genome Sequence of Bilophila wadsworthia 3_1_6.</title>
        <authorList>
            <consortium name="The Broad Institute Genomics Platform"/>
            <person name="Earl A."/>
            <person name="Ward D."/>
            <person name="Feldgarden M."/>
            <person name="Gevers D."/>
            <person name="Sibley C."/>
            <person name="Strauss J."/>
            <person name="Allen-Vercoe E."/>
            <person name="Walker B."/>
            <person name="Young S."/>
            <person name="Zeng Q."/>
            <person name="Gargeya S."/>
            <person name="Fitzgerald M."/>
            <person name="Haas B."/>
            <person name="Abouelleil A."/>
            <person name="Allen A.W."/>
            <person name="Alvarado L."/>
            <person name="Arachchi H.M."/>
            <person name="Berlin A.M."/>
            <person name="Chapman S.B."/>
            <person name="Gainer-Dewar J."/>
            <person name="Goldberg J."/>
            <person name="Griggs A."/>
            <person name="Gujja S."/>
            <person name="Hansen M."/>
            <person name="Howarth C."/>
            <person name="Imamovic A."/>
            <person name="Ireland A."/>
            <person name="Larimer J."/>
            <person name="McCowan C."/>
            <person name="Murphy C."/>
            <person name="Pearson M."/>
            <person name="Poon T.W."/>
            <person name="Priest M."/>
            <person name="Roberts A."/>
            <person name="Saif S."/>
            <person name="Shea T."/>
            <person name="Sisk P."/>
            <person name="Sykes S."/>
            <person name="Wortman J."/>
            <person name="Nusbaum C."/>
            <person name="Birren B."/>
        </authorList>
    </citation>
    <scope>NUCLEOTIDE SEQUENCE [LARGE SCALE GENOMIC DNA]</scope>
    <source>
        <strain evidence="5 6">3_1_6</strain>
    </source>
</reference>
<proteinExistence type="predicted"/>
<comment type="caution">
    <text evidence="5">The sequence shown here is derived from an EMBL/GenBank/DDBJ whole genome shotgun (WGS) entry which is preliminary data.</text>
</comment>
<dbReference type="Pfam" id="PF01959">
    <property type="entry name" value="DHQS"/>
    <property type="match status" value="1"/>
</dbReference>
<dbReference type="InterPro" id="IPR030960">
    <property type="entry name" value="DHQS/DOIS_N"/>
</dbReference>
<dbReference type="RefSeq" id="WP_005027905.1">
    <property type="nucleotide sequence ID" value="NZ_KE150238.1"/>
</dbReference>
<evidence type="ECO:0000256" key="2">
    <source>
        <dbReference type="ARBA" id="ARBA00023141"/>
    </source>
</evidence>
<reference evidence="5 6" key="1">
    <citation type="submission" date="2010-10" db="EMBL/GenBank/DDBJ databases">
        <authorList>
            <consortium name="The Broad Institute Genome Sequencing Platform"/>
            <person name="Ward D."/>
            <person name="Earl A."/>
            <person name="Feldgarden M."/>
            <person name="Young S.K."/>
            <person name="Gargeya S."/>
            <person name="Zeng Q."/>
            <person name="Alvarado L."/>
            <person name="Berlin A."/>
            <person name="Bochicchio J."/>
            <person name="Chapman S.B."/>
            <person name="Chen Z."/>
            <person name="Freedman E."/>
            <person name="Gellesch M."/>
            <person name="Goldberg J."/>
            <person name="Griggs A."/>
            <person name="Gujja S."/>
            <person name="Heilman E."/>
            <person name="Heiman D."/>
            <person name="Howarth C."/>
            <person name="Mehta T."/>
            <person name="Neiman D."/>
            <person name="Pearson M."/>
            <person name="Roberts A."/>
            <person name="Saif S."/>
            <person name="Shea T."/>
            <person name="Shenoy N."/>
            <person name="Sisk P."/>
            <person name="Stolte C."/>
            <person name="Sykes S."/>
            <person name="White J."/>
            <person name="Yandava C."/>
            <person name="Allen-Vercoe E."/>
            <person name="Sibley C."/>
            <person name="Ambrose C.E."/>
            <person name="Strauss J."/>
            <person name="Daigneault M."/>
            <person name="Haas B."/>
            <person name="Nusbaum C."/>
            <person name="Birren B."/>
        </authorList>
    </citation>
    <scope>NUCLEOTIDE SEQUENCE [LARGE SCALE GENOMIC DNA]</scope>
    <source>
        <strain evidence="5 6">3_1_6</strain>
    </source>
</reference>
<feature type="domain" description="3-dehydroquinate synthase C-terminal" evidence="4">
    <location>
        <begin position="152"/>
        <end position="329"/>
    </location>
</feature>
<dbReference type="InterPro" id="IPR002812">
    <property type="entry name" value="DHQS"/>
</dbReference>
<feature type="domain" description="3-dehydroquinate synthase N-terminal" evidence="3">
    <location>
        <begin position="12"/>
        <end position="137"/>
    </location>
</feature>
<keyword evidence="2" id="KW-0057">Aromatic amino acid biosynthesis</keyword>
<evidence type="ECO:0000313" key="5">
    <source>
        <dbReference type="EMBL" id="EFV44041.1"/>
    </source>
</evidence>
<dbReference type="STRING" id="563192.HMPREF0179_02106"/>
<dbReference type="GeneID" id="78085247"/>
<dbReference type="PANTHER" id="PTHR33563">
    <property type="match status" value="1"/>
</dbReference>
<evidence type="ECO:0000259" key="3">
    <source>
        <dbReference type="Pfam" id="PF01959"/>
    </source>
</evidence>
<sequence>MPDIYFKSVPFSKEDVTLALESGVDGIITEAEHVEGVRSLALCDVRAEADMPSVGLGSKAEEESIASRIAGGERLVLAQGWEIIPVENLLAQPAVAGKLAVEVASLDEARLAAGVLECGVPVVVVLPEALASLKNIVSELKLSQGTLTLDKATITEVKTVGLGHRVCVDTLTLMERGQGMLVGNSSAFTFLTHAETEHNEYVAARPFRINAGGVHAYAVMPGDKTCYVGELRSGDEVLIVDKDGRTSLATIGRIKTEVRPMLMITAQMETPEGTRTGSVFLQNAETIRLVRPDGTPVSVVALRPGDEVICRADVAGRHFGMRIQENIREI</sequence>
<keyword evidence="1" id="KW-0028">Amino-acid biosynthesis</keyword>
<dbReference type="GO" id="GO:0009073">
    <property type="term" value="P:aromatic amino acid family biosynthetic process"/>
    <property type="evidence" value="ECO:0007669"/>
    <property type="project" value="UniProtKB-KW"/>
</dbReference>
<evidence type="ECO:0000259" key="4">
    <source>
        <dbReference type="Pfam" id="PF26558"/>
    </source>
</evidence>
<protein>
    <submittedName>
        <fullName evidence="5">Dehydroquinate synthase II</fullName>
    </submittedName>
</protein>
<dbReference type="GO" id="GO:0016491">
    <property type="term" value="F:oxidoreductase activity"/>
    <property type="evidence" value="ECO:0007669"/>
    <property type="project" value="InterPro"/>
</dbReference>
<dbReference type="NCBIfam" id="NF002628">
    <property type="entry name" value="PRK02290.1-6"/>
    <property type="match status" value="1"/>
</dbReference>
<gene>
    <name evidence="5" type="ORF">HMPREF0179_02106</name>
</gene>
<dbReference type="eggNOG" id="COG1465">
    <property type="taxonomic scope" value="Bacteria"/>
</dbReference>
<accession>E5Y7E1</accession>
<dbReference type="EMBL" id="ADCP02000001">
    <property type="protein sequence ID" value="EFV44041.1"/>
    <property type="molecule type" value="Genomic_DNA"/>
</dbReference>